<evidence type="ECO:0000259" key="14">
    <source>
        <dbReference type="PROSITE" id="PS51285"/>
    </source>
</evidence>
<dbReference type="InParanoid" id="G0QZH9"/>
<comment type="catalytic activity">
    <reaction evidence="10">
        <text>L-seryl-[protein] + ATP = O-phospho-L-seryl-[protein] + ADP + H(+)</text>
        <dbReference type="Rhea" id="RHEA:17989"/>
        <dbReference type="Rhea" id="RHEA-COMP:9863"/>
        <dbReference type="Rhea" id="RHEA-COMP:11604"/>
        <dbReference type="ChEBI" id="CHEBI:15378"/>
        <dbReference type="ChEBI" id="CHEBI:29999"/>
        <dbReference type="ChEBI" id="CHEBI:30616"/>
        <dbReference type="ChEBI" id="CHEBI:83421"/>
        <dbReference type="ChEBI" id="CHEBI:456216"/>
        <dbReference type="EC" id="2.7.11.1"/>
    </reaction>
</comment>
<dbReference type="InterPro" id="IPR000719">
    <property type="entry name" value="Prot_kinase_dom"/>
</dbReference>
<evidence type="ECO:0000256" key="5">
    <source>
        <dbReference type="ARBA" id="ARBA00022679"/>
    </source>
</evidence>
<feature type="domain" description="AGC-kinase C-terminal" evidence="14">
    <location>
        <begin position="269"/>
        <end position="336"/>
    </location>
</feature>
<dbReference type="SMART" id="SM00133">
    <property type="entry name" value="S_TK_X"/>
    <property type="match status" value="1"/>
</dbReference>
<gene>
    <name evidence="15" type="ORF">IMG5_156950</name>
</gene>
<evidence type="ECO:0000256" key="4">
    <source>
        <dbReference type="ARBA" id="ARBA00022553"/>
    </source>
</evidence>
<dbReference type="PROSITE" id="PS00108">
    <property type="entry name" value="PROTEIN_KINASE_ST"/>
    <property type="match status" value="1"/>
</dbReference>
<evidence type="ECO:0000256" key="8">
    <source>
        <dbReference type="ARBA" id="ARBA00022840"/>
    </source>
</evidence>
<dbReference type="InterPro" id="IPR045270">
    <property type="entry name" value="STKc_AGC"/>
</dbReference>
<reference evidence="15 16" key="1">
    <citation type="submission" date="2011-07" db="EMBL/GenBank/DDBJ databases">
        <authorList>
            <person name="Coyne R."/>
            <person name="Brami D."/>
            <person name="Johnson J."/>
            <person name="Hostetler J."/>
            <person name="Hannick L."/>
            <person name="Clark T."/>
            <person name="Cassidy-Hanley D."/>
            <person name="Inman J."/>
        </authorList>
    </citation>
    <scope>NUCLEOTIDE SEQUENCE [LARGE SCALE GENOMIC DNA]</scope>
    <source>
        <strain evidence="15 16">G5</strain>
    </source>
</reference>
<evidence type="ECO:0000256" key="2">
    <source>
        <dbReference type="ARBA" id="ARBA00012513"/>
    </source>
</evidence>
<dbReference type="GO" id="GO:0004674">
    <property type="term" value="F:protein serine/threonine kinase activity"/>
    <property type="evidence" value="ECO:0007669"/>
    <property type="project" value="UniProtKB-KW"/>
</dbReference>
<dbReference type="EMBL" id="GL984151">
    <property type="protein sequence ID" value="EGR29368.1"/>
    <property type="molecule type" value="Genomic_DNA"/>
</dbReference>
<evidence type="ECO:0000256" key="11">
    <source>
        <dbReference type="PROSITE-ProRule" id="PRU10141"/>
    </source>
</evidence>
<evidence type="ECO:0000259" key="13">
    <source>
        <dbReference type="PROSITE" id="PS50011"/>
    </source>
</evidence>
<sequence>MEVEEKKKTIDDFVTKVVLGKGTYAKVVLVKKKDNNKYYAMKMIKKEKLQKQRQIDNVLIERNVLEGMNHPFIIKLYYSFQTQYKFYFILEYCPGGELFSLLKKCQVFTEDQTRFYIAQIIVALEYLHSNDIIYRDLKPENVMIDVEGYIRITDFGLSKNKLEGDKLAYSICGTPEYMAPELLRQEGYAKPADWWTLGALVYECLTGTPPFYLQNQAQMFQQILSAQLQFPSYLSNNCINFIDGLLQKNPQQRLGYNGAHEVKQHPWLMNINWDILLSKQYRPPFIPVIDQDFGLSYFDDQFKNMPVDSWTNSIKDGPGRNVEGFTYINNENTEEL</sequence>
<evidence type="ECO:0000256" key="6">
    <source>
        <dbReference type="ARBA" id="ARBA00022741"/>
    </source>
</evidence>
<comment type="catalytic activity">
    <reaction evidence="9">
        <text>L-threonyl-[protein] + ATP = O-phospho-L-threonyl-[protein] + ADP + H(+)</text>
        <dbReference type="Rhea" id="RHEA:46608"/>
        <dbReference type="Rhea" id="RHEA-COMP:11060"/>
        <dbReference type="Rhea" id="RHEA-COMP:11605"/>
        <dbReference type="ChEBI" id="CHEBI:15378"/>
        <dbReference type="ChEBI" id="CHEBI:30013"/>
        <dbReference type="ChEBI" id="CHEBI:30616"/>
        <dbReference type="ChEBI" id="CHEBI:61977"/>
        <dbReference type="ChEBI" id="CHEBI:456216"/>
        <dbReference type="EC" id="2.7.11.1"/>
    </reaction>
</comment>
<dbReference type="PANTHER" id="PTHR24351">
    <property type="entry name" value="RIBOSOMAL PROTEIN S6 KINASE"/>
    <property type="match status" value="1"/>
</dbReference>
<dbReference type="OrthoDB" id="63267at2759"/>
<dbReference type="Proteomes" id="UP000008983">
    <property type="component" value="Unassembled WGS sequence"/>
</dbReference>
<dbReference type="InterPro" id="IPR011009">
    <property type="entry name" value="Kinase-like_dom_sf"/>
</dbReference>
<dbReference type="PROSITE" id="PS51285">
    <property type="entry name" value="AGC_KINASE_CTER"/>
    <property type="match status" value="1"/>
</dbReference>
<dbReference type="Gene3D" id="3.30.200.20">
    <property type="entry name" value="Phosphorylase Kinase, domain 1"/>
    <property type="match status" value="1"/>
</dbReference>
<dbReference type="eggNOG" id="KOG0598">
    <property type="taxonomic scope" value="Eukaryota"/>
</dbReference>
<evidence type="ECO:0000313" key="15">
    <source>
        <dbReference type="EMBL" id="EGR29368.1"/>
    </source>
</evidence>
<keyword evidence="5 15" id="KW-0808">Transferase</keyword>
<protein>
    <recommendedName>
        <fullName evidence="2">non-specific serine/threonine protein kinase</fullName>
        <ecNumber evidence="2">2.7.11.1</ecNumber>
    </recommendedName>
</protein>
<dbReference type="PROSITE" id="PS50011">
    <property type="entry name" value="PROTEIN_KINASE_DOM"/>
    <property type="match status" value="1"/>
</dbReference>
<keyword evidence="16" id="KW-1185">Reference proteome</keyword>
<comment type="similarity">
    <text evidence="1">Belongs to the protein kinase superfamily. AGC Ser/Thr protein kinase family.</text>
</comment>
<keyword evidence="7 15" id="KW-0418">Kinase</keyword>
<feature type="domain" description="Protein kinase" evidence="13">
    <location>
        <begin position="13"/>
        <end position="268"/>
    </location>
</feature>
<dbReference type="Pfam" id="PF00069">
    <property type="entry name" value="Pkinase"/>
    <property type="match status" value="1"/>
</dbReference>
<keyword evidence="3 12" id="KW-0723">Serine/threonine-protein kinase</keyword>
<evidence type="ECO:0000256" key="1">
    <source>
        <dbReference type="ARBA" id="ARBA00009903"/>
    </source>
</evidence>
<dbReference type="OMA" id="GYERNEM"/>
<keyword evidence="6 11" id="KW-0547">Nucleotide-binding</keyword>
<dbReference type="InterPro" id="IPR008271">
    <property type="entry name" value="Ser/Thr_kinase_AS"/>
</dbReference>
<evidence type="ECO:0000313" key="16">
    <source>
        <dbReference type="Proteomes" id="UP000008983"/>
    </source>
</evidence>
<keyword evidence="8 11" id="KW-0067">ATP-binding</keyword>
<dbReference type="GO" id="GO:0005524">
    <property type="term" value="F:ATP binding"/>
    <property type="evidence" value="ECO:0007669"/>
    <property type="project" value="UniProtKB-UniRule"/>
</dbReference>
<dbReference type="STRING" id="857967.G0QZH9"/>
<evidence type="ECO:0000256" key="12">
    <source>
        <dbReference type="RuleBase" id="RU000304"/>
    </source>
</evidence>
<proteinExistence type="inferred from homology"/>
<keyword evidence="4" id="KW-0597">Phosphoprotein</keyword>
<dbReference type="PROSITE" id="PS00107">
    <property type="entry name" value="PROTEIN_KINASE_ATP"/>
    <property type="match status" value="1"/>
</dbReference>
<evidence type="ECO:0000256" key="7">
    <source>
        <dbReference type="ARBA" id="ARBA00022777"/>
    </source>
</evidence>
<dbReference type="SUPFAM" id="SSF56112">
    <property type="entry name" value="Protein kinase-like (PK-like)"/>
    <property type="match status" value="1"/>
</dbReference>
<dbReference type="InterPro" id="IPR000961">
    <property type="entry name" value="AGC-kinase_C"/>
</dbReference>
<dbReference type="InterPro" id="IPR017441">
    <property type="entry name" value="Protein_kinase_ATP_BS"/>
</dbReference>
<dbReference type="EC" id="2.7.11.1" evidence="2"/>
<dbReference type="Gene3D" id="1.10.510.10">
    <property type="entry name" value="Transferase(Phosphotransferase) domain 1"/>
    <property type="match status" value="1"/>
</dbReference>
<organism evidence="15 16">
    <name type="scientific">Ichthyophthirius multifiliis</name>
    <name type="common">White spot disease agent</name>
    <name type="synonym">Ich</name>
    <dbReference type="NCBI Taxonomy" id="5932"/>
    <lineage>
        <taxon>Eukaryota</taxon>
        <taxon>Sar</taxon>
        <taxon>Alveolata</taxon>
        <taxon>Ciliophora</taxon>
        <taxon>Intramacronucleata</taxon>
        <taxon>Oligohymenophorea</taxon>
        <taxon>Hymenostomatida</taxon>
        <taxon>Ophryoglenina</taxon>
        <taxon>Ichthyophthirius</taxon>
    </lineage>
</organism>
<dbReference type="RefSeq" id="XP_004030604.1">
    <property type="nucleotide sequence ID" value="XM_004030556.1"/>
</dbReference>
<dbReference type="SMART" id="SM00220">
    <property type="entry name" value="S_TKc"/>
    <property type="match status" value="1"/>
</dbReference>
<evidence type="ECO:0000256" key="10">
    <source>
        <dbReference type="ARBA" id="ARBA00048679"/>
    </source>
</evidence>
<dbReference type="FunFam" id="3.30.200.20:FF:000524">
    <property type="entry name" value="Non-specific serine/threonine protein kinase"/>
    <property type="match status" value="1"/>
</dbReference>
<dbReference type="AlphaFoldDB" id="G0QZH9"/>
<evidence type="ECO:0000256" key="3">
    <source>
        <dbReference type="ARBA" id="ARBA00022527"/>
    </source>
</evidence>
<dbReference type="GO" id="GO:0106310">
    <property type="term" value="F:protein serine kinase activity"/>
    <property type="evidence" value="ECO:0007669"/>
    <property type="project" value="RHEA"/>
</dbReference>
<name>G0QZH9_ICHMU</name>
<evidence type="ECO:0000256" key="9">
    <source>
        <dbReference type="ARBA" id="ARBA00047899"/>
    </source>
</evidence>
<accession>G0QZH9</accession>
<dbReference type="GeneID" id="14905467"/>
<feature type="binding site" evidence="11">
    <location>
        <position position="46"/>
    </location>
    <ligand>
        <name>ATP</name>
        <dbReference type="ChEBI" id="CHEBI:30616"/>
    </ligand>
</feature>
<dbReference type="FunFam" id="1.10.510.10:FF:000008">
    <property type="entry name" value="Non-specific serine/threonine protein kinase"/>
    <property type="match status" value="1"/>
</dbReference>
<dbReference type="CDD" id="cd05123">
    <property type="entry name" value="STKc_AGC"/>
    <property type="match status" value="1"/>
</dbReference>